<evidence type="ECO:0000313" key="9">
    <source>
        <dbReference type="EMBL" id="KAF2075858.1"/>
    </source>
</evidence>
<dbReference type="InterPro" id="IPR003124">
    <property type="entry name" value="WH2_dom"/>
</dbReference>
<feature type="domain" description="LIM zinc-binding" evidence="7">
    <location>
        <begin position="625"/>
        <end position="686"/>
    </location>
</feature>
<reference evidence="9" key="1">
    <citation type="submission" date="2020-01" db="EMBL/GenBank/DDBJ databases">
        <title>Development of genomics and gene disruption for Polysphondylium violaceum indicates a role for the polyketide synthase stlB in stalk morphogenesis.</title>
        <authorList>
            <person name="Narita B."/>
            <person name="Kawabe Y."/>
            <person name="Kin K."/>
            <person name="Saito T."/>
            <person name="Gibbs R."/>
            <person name="Kuspa A."/>
            <person name="Muzny D."/>
            <person name="Queller D."/>
            <person name="Richards S."/>
            <person name="Strassman J."/>
            <person name="Sucgang R."/>
            <person name="Worley K."/>
            <person name="Schaap P."/>
        </authorList>
    </citation>
    <scope>NUCLEOTIDE SEQUENCE</scope>
    <source>
        <strain evidence="9">QSvi11</strain>
    </source>
</reference>
<dbReference type="PROSITE" id="PS50023">
    <property type="entry name" value="LIM_DOMAIN_2"/>
    <property type="match status" value="3"/>
</dbReference>
<dbReference type="InterPro" id="IPR001781">
    <property type="entry name" value="Znf_LIM"/>
</dbReference>
<dbReference type="SMART" id="SM00132">
    <property type="entry name" value="LIM"/>
    <property type="match status" value="3"/>
</dbReference>
<keyword evidence="2" id="KW-0677">Repeat</keyword>
<feature type="compositionally biased region" description="Basic and acidic residues" evidence="6">
    <location>
        <begin position="248"/>
        <end position="257"/>
    </location>
</feature>
<dbReference type="GO" id="GO:0046872">
    <property type="term" value="F:metal ion binding"/>
    <property type="evidence" value="ECO:0007669"/>
    <property type="project" value="UniProtKB-KW"/>
</dbReference>
<feature type="compositionally biased region" description="Low complexity" evidence="6">
    <location>
        <begin position="63"/>
        <end position="80"/>
    </location>
</feature>
<dbReference type="OrthoDB" id="1112565at2759"/>
<feature type="compositionally biased region" description="Polar residues" evidence="6">
    <location>
        <begin position="140"/>
        <end position="152"/>
    </location>
</feature>
<feature type="compositionally biased region" description="Low complexity" evidence="6">
    <location>
        <begin position="205"/>
        <end position="223"/>
    </location>
</feature>
<feature type="region of interest" description="Disordered" evidence="6">
    <location>
        <begin position="1"/>
        <end position="318"/>
    </location>
</feature>
<comment type="caution">
    <text evidence="9">The sequence shown here is derived from an EMBL/GenBank/DDBJ whole genome shotgun (WGS) entry which is preliminary data.</text>
</comment>
<feature type="compositionally biased region" description="Low complexity" evidence="6">
    <location>
        <begin position="354"/>
        <end position="377"/>
    </location>
</feature>
<dbReference type="PANTHER" id="PTHR24205">
    <property type="entry name" value="FOUR AND A HALF LIM DOMAINS PROTEIN"/>
    <property type="match status" value="1"/>
</dbReference>
<dbReference type="PROSITE" id="PS00478">
    <property type="entry name" value="LIM_DOMAIN_1"/>
    <property type="match status" value="1"/>
</dbReference>
<sequence>MSDVAPPPPPPPAPAPPPPPPVSAKPASAGRSALLGSIEGFNSSKLKKVSTNEKKPPLEPAKSSGSSSSGPSGGSRPAGAGPSGFGDIFAGGMPKLRSTKGNETGNSSAPAAPAPTTSAPVKTVTANTTTTPGSKPGYVTSVSKPVIKQSTGVLRPAPVISKAPILSKPAPKPAPGANNNAPAPAASNPVAKPAAVPTPTPLPPSATSTSAGSSGTATSSPKPNMDIPPPIAKPTTTTTPQEPVNATHTEHKNEVVSEHTITPSGNPPAPAAPVTTKAPSSTTTTTTTTHTSTTSVSAAPKVTTKPGSQAPNWVSPAAGPVNPIGRVVQSVSVQSAPPRVTSTATALKQAPTIKSPAKPAPVVSKPASPTATSSPKPNMDIPPPIAKPTTPTSSTPHVAASTNPHNIHKVPAPKEEKETPHVAASTNPHNIHKVSAPPASTPTPAPKEEKEIPHVAASTNPHNIHKVHPPAPAAKEEETTTTTTITNKTPAAKPTTPRNDSDDLLCARCHGVIEGNHFKALEQAWHIDHFTCVECNNAIQNFVAHEGQPYCELCFDRKFVVHKICHMCDKPIHGTVVTAMNNTFHTECFKCNSCHTSFPDNEFFQYEGKPWCAKCITNQVKTKYETCDYCNNSIDSKSEGVIKVLGSKYHNNNSCFRCYDCKSPFPNLNYYEVNNHPLCYDCAIKH</sequence>
<feature type="domain" description="WH2" evidence="8">
    <location>
        <begin position="30"/>
        <end position="49"/>
    </location>
</feature>
<feature type="compositionally biased region" description="Low complexity" evidence="6">
    <location>
        <begin position="272"/>
        <end position="300"/>
    </location>
</feature>
<dbReference type="PROSITE" id="PS51082">
    <property type="entry name" value="WH2"/>
    <property type="match status" value="1"/>
</dbReference>
<keyword evidence="10" id="KW-1185">Reference proteome</keyword>
<feature type="compositionally biased region" description="Low complexity" evidence="6">
    <location>
        <begin position="387"/>
        <end position="402"/>
    </location>
</feature>
<evidence type="ECO:0000259" key="7">
    <source>
        <dbReference type="PROSITE" id="PS50023"/>
    </source>
</evidence>
<evidence type="ECO:0000259" key="8">
    <source>
        <dbReference type="PROSITE" id="PS51082"/>
    </source>
</evidence>
<feature type="compositionally biased region" description="Low complexity" evidence="6">
    <location>
        <begin position="480"/>
        <end position="497"/>
    </location>
</feature>
<dbReference type="Pfam" id="PF00412">
    <property type="entry name" value="LIM"/>
    <property type="match status" value="3"/>
</dbReference>
<feature type="compositionally biased region" description="Pro residues" evidence="6">
    <location>
        <begin position="1"/>
        <end position="23"/>
    </location>
</feature>
<dbReference type="CDD" id="cd08368">
    <property type="entry name" value="LIM"/>
    <property type="match status" value="3"/>
</dbReference>
<dbReference type="GO" id="GO:0005634">
    <property type="term" value="C:nucleus"/>
    <property type="evidence" value="ECO:0007669"/>
    <property type="project" value="TreeGrafter"/>
</dbReference>
<dbReference type="AlphaFoldDB" id="A0A8J4PVP2"/>
<evidence type="ECO:0000256" key="5">
    <source>
        <dbReference type="PROSITE-ProRule" id="PRU00125"/>
    </source>
</evidence>
<feature type="compositionally biased region" description="Low complexity" evidence="6">
    <location>
        <begin position="175"/>
        <end position="195"/>
    </location>
</feature>
<dbReference type="Proteomes" id="UP000695562">
    <property type="component" value="Unassembled WGS sequence"/>
</dbReference>
<dbReference type="EMBL" id="AJWJ01000083">
    <property type="protein sequence ID" value="KAF2075858.1"/>
    <property type="molecule type" value="Genomic_DNA"/>
</dbReference>
<keyword evidence="3 5" id="KW-0862">Zinc</keyword>
<dbReference type="SUPFAM" id="SSF57716">
    <property type="entry name" value="Glucocorticoid receptor-like (DNA-binding domain)"/>
    <property type="match status" value="1"/>
</dbReference>
<keyword evidence="1 5" id="KW-0479">Metal-binding</keyword>
<evidence type="ECO:0000256" key="3">
    <source>
        <dbReference type="ARBA" id="ARBA00022833"/>
    </source>
</evidence>
<evidence type="ECO:0000256" key="1">
    <source>
        <dbReference type="ARBA" id="ARBA00022723"/>
    </source>
</evidence>
<gene>
    <name evidence="9" type="ORF">CYY_002844</name>
</gene>
<feature type="domain" description="LIM zinc-binding" evidence="7">
    <location>
        <begin position="504"/>
        <end position="561"/>
    </location>
</feature>
<accession>A0A8J4PVP2</accession>
<dbReference type="Gene3D" id="2.10.110.10">
    <property type="entry name" value="Cysteine Rich Protein"/>
    <property type="match status" value="3"/>
</dbReference>
<evidence type="ECO:0008006" key="11">
    <source>
        <dbReference type="Google" id="ProtNLM"/>
    </source>
</evidence>
<evidence type="ECO:0000256" key="2">
    <source>
        <dbReference type="ARBA" id="ARBA00022737"/>
    </source>
</evidence>
<feature type="region of interest" description="Disordered" evidence="6">
    <location>
        <begin position="460"/>
        <end position="499"/>
    </location>
</feature>
<evidence type="ECO:0000256" key="6">
    <source>
        <dbReference type="SAM" id="MobiDB-lite"/>
    </source>
</evidence>
<organism evidence="9 10">
    <name type="scientific">Polysphondylium violaceum</name>
    <dbReference type="NCBI Taxonomy" id="133409"/>
    <lineage>
        <taxon>Eukaryota</taxon>
        <taxon>Amoebozoa</taxon>
        <taxon>Evosea</taxon>
        <taxon>Eumycetozoa</taxon>
        <taxon>Dictyostelia</taxon>
        <taxon>Dictyosteliales</taxon>
        <taxon>Dictyosteliaceae</taxon>
        <taxon>Polysphondylium</taxon>
    </lineage>
</organism>
<keyword evidence="4 5" id="KW-0440">LIM domain</keyword>
<dbReference type="Pfam" id="PF02205">
    <property type="entry name" value="WH2"/>
    <property type="match status" value="1"/>
</dbReference>
<feature type="compositionally biased region" description="Low complexity" evidence="6">
    <location>
        <begin position="107"/>
        <end position="131"/>
    </location>
</feature>
<evidence type="ECO:0000256" key="4">
    <source>
        <dbReference type="ARBA" id="ARBA00023038"/>
    </source>
</evidence>
<dbReference type="GO" id="GO:0003779">
    <property type="term" value="F:actin binding"/>
    <property type="evidence" value="ECO:0007669"/>
    <property type="project" value="InterPro"/>
</dbReference>
<feature type="domain" description="LIM zinc-binding" evidence="7">
    <location>
        <begin position="563"/>
        <end position="622"/>
    </location>
</feature>
<protein>
    <recommendedName>
        <fullName evidence="11">LIM-type zinc finger-containing protein</fullName>
    </recommendedName>
</protein>
<dbReference type="GO" id="GO:0003712">
    <property type="term" value="F:transcription coregulator activity"/>
    <property type="evidence" value="ECO:0007669"/>
    <property type="project" value="TreeGrafter"/>
</dbReference>
<evidence type="ECO:0000313" key="10">
    <source>
        <dbReference type="Proteomes" id="UP000695562"/>
    </source>
</evidence>
<feature type="region of interest" description="Disordered" evidence="6">
    <location>
        <begin position="333"/>
        <end position="447"/>
    </location>
</feature>
<dbReference type="PANTHER" id="PTHR24205:SF16">
    <property type="entry name" value="GH01042P-RELATED"/>
    <property type="match status" value="1"/>
</dbReference>
<proteinExistence type="predicted"/>
<name>A0A8J4PVP2_9MYCE</name>